<organism evidence="1 2">
    <name type="scientific">Nocardia fluminea</name>
    <dbReference type="NCBI Taxonomy" id="134984"/>
    <lineage>
        <taxon>Bacteria</taxon>
        <taxon>Bacillati</taxon>
        <taxon>Actinomycetota</taxon>
        <taxon>Actinomycetes</taxon>
        <taxon>Mycobacteriales</taxon>
        <taxon>Nocardiaceae</taxon>
        <taxon>Nocardia</taxon>
    </lineage>
</organism>
<dbReference type="GeneID" id="97473666"/>
<dbReference type="OrthoDB" id="4562968at2"/>
<dbReference type="Proteomes" id="UP000233766">
    <property type="component" value="Unassembled WGS sequence"/>
</dbReference>
<sequence>MTKRLIEIDDELLESAQDALGTAGVSDTVRAALNSAVVAHARASEVEWLVNGGMAEMADKDRRDDVWR</sequence>
<reference evidence="1 2" key="1">
    <citation type="submission" date="2017-12" db="EMBL/GenBank/DDBJ databases">
        <title>Sequencing the genomes of 1000 Actinobacteria strains.</title>
        <authorList>
            <person name="Klenk H.-P."/>
        </authorList>
    </citation>
    <scope>NUCLEOTIDE SEQUENCE [LARGE SCALE GENOMIC DNA]</scope>
    <source>
        <strain evidence="1 2">DSM 44489</strain>
    </source>
</reference>
<name>A0A2N3VBP8_9NOCA</name>
<evidence type="ECO:0000313" key="2">
    <source>
        <dbReference type="Proteomes" id="UP000233766"/>
    </source>
</evidence>
<dbReference type="AlphaFoldDB" id="A0A2N3VBP8"/>
<dbReference type="RefSeq" id="WP_056814932.1">
    <property type="nucleotide sequence ID" value="NZ_JBEZZV010000017.1"/>
</dbReference>
<evidence type="ECO:0000313" key="1">
    <source>
        <dbReference type="EMBL" id="PKV79054.1"/>
    </source>
</evidence>
<protein>
    <recommendedName>
        <fullName evidence="3">Arc/MetJ family transcription regulator</fullName>
    </recommendedName>
</protein>
<accession>A0A2N3VBP8</accession>
<gene>
    <name evidence="1" type="ORF">ATK86_3440</name>
</gene>
<dbReference type="EMBL" id="PJMW01000002">
    <property type="protein sequence ID" value="PKV79054.1"/>
    <property type="molecule type" value="Genomic_DNA"/>
</dbReference>
<keyword evidence="2" id="KW-1185">Reference proteome</keyword>
<comment type="caution">
    <text evidence="1">The sequence shown here is derived from an EMBL/GenBank/DDBJ whole genome shotgun (WGS) entry which is preliminary data.</text>
</comment>
<proteinExistence type="predicted"/>
<evidence type="ECO:0008006" key="3">
    <source>
        <dbReference type="Google" id="ProtNLM"/>
    </source>
</evidence>